<dbReference type="Proteomes" id="UP000600080">
    <property type="component" value="Unassembled WGS sequence"/>
</dbReference>
<dbReference type="InterPro" id="IPR001962">
    <property type="entry name" value="Asn_synthase"/>
</dbReference>
<keyword evidence="3" id="KW-0028">Amino-acid biosynthesis</keyword>
<evidence type="ECO:0000256" key="2">
    <source>
        <dbReference type="ARBA" id="ARBA00012737"/>
    </source>
</evidence>
<dbReference type="EC" id="6.3.5.4" evidence="2"/>
<dbReference type="PANTHER" id="PTHR43284">
    <property type="entry name" value="ASPARAGINE SYNTHETASE (GLUTAMINE-HYDROLYZING)"/>
    <property type="match status" value="1"/>
</dbReference>
<name>A0ABQ2K4I4_9ACTN</name>
<dbReference type="SUPFAM" id="SSF52402">
    <property type="entry name" value="Adenine nucleotide alpha hydrolases-like"/>
    <property type="match status" value="1"/>
</dbReference>
<comment type="pathway">
    <text evidence="1">Amino-acid biosynthesis; L-asparagine biosynthesis; L-asparagine from L-aspartate (L-Gln route): step 1/1.</text>
</comment>
<protein>
    <recommendedName>
        <fullName evidence="2">asparagine synthase (glutamine-hydrolyzing)</fullName>
        <ecNumber evidence="2">6.3.5.4</ecNumber>
    </recommendedName>
</protein>
<evidence type="ECO:0000256" key="4">
    <source>
        <dbReference type="ARBA" id="ARBA00048741"/>
    </source>
</evidence>
<proteinExistence type="predicted"/>
<evidence type="ECO:0000256" key="3">
    <source>
        <dbReference type="ARBA" id="ARBA00022888"/>
    </source>
</evidence>
<gene>
    <name evidence="6" type="primary">asnB</name>
    <name evidence="6" type="ORF">GCM10012285_66560</name>
</gene>
<dbReference type="InterPro" id="IPR051786">
    <property type="entry name" value="ASN_synthetase/amidase"/>
</dbReference>
<comment type="caution">
    <text evidence="6">The sequence shown here is derived from an EMBL/GenBank/DDBJ whole genome shotgun (WGS) entry which is preliminary data.</text>
</comment>
<keyword evidence="3" id="KW-0061">Asparagine biosynthesis</keyword>
<dbReference type="Pfam" id="PF00733">
    <property type="entry name" value="Asn_synthase"/>
    <property type="match status" value="1"/>
</dbReference>
<sequence length="612" mass="65647">MSAGFVVLPDTADGAEIRALVPFAQAGVVAHASGRPWLVGEWPRDQMRVASVGPVRLAVFGSCPVSEDGLAGIAARVSRMSDVERAVPSLLGSCHVVASVDGKVRLQGSASGLRRVFHTRVNGVRIAADRSDVLAAMTGAGVDEETLALQVACGLQVPYPANARSAWSGIGTLAPENCLLWDGNRDREAVWWSPPEPDRSLRAGTTAVRDALTSVVDRGAPREGRLSADLSGGLDSTSLCFLAARHTPRLLTFRWGEADAGNDDAAYAGHASRLLDRAEHLVVPQHELPEIFADPGRAVSAEEPVSLTRATARIRRGARLLADRGARRHLAGHGGDELFSPMPTYLHALLRRHPVTALQHVRAHCALKRWPLKATLAALAQPGSLPAWWREQAELLTEPRPPLRRPALGWGLGPVRAAPWMTPDGVALARDALRRAADRARPLAEDLATHTTLLMIRSNTASYRLLAGLYAESGVELDMPYLDDTVLDAVLRVPAHLHAGPWRYKPLLADAVDVLVPDAIRARSTKGEFGEDIRRGLRRNLPAVLDLFADSALAARGLIDTAALRLWLGRPQPDNTTAQALESVLGCETWLRTALGPGTAPRTGNGTVTSEV</sequence>
<comment type="catalytic activity">
    <reaction evidence="4">
        <text>L-aspartate + L-glutamine + ATP + H2O = L-asparagine + L-glutamate + AMP + diphosphate + H(+)</text>
        <dbReference type="Rhea" id="RHEA:12228"/>
        <dbReference type="ChEBI" id="CHEBI:15377"/>
        <dbReference type="ChEBI" id="CHEBI:15378"/>
        <dbReference type="ChEBI" id="CHEBI:29985"/>
        <dbReference type="ChEBI" id="CHEBI:29991"/>
        <dbReference type="ChEBI" id="CHEBI:30616"/>
        <dbReference type="ChEBI" id="CHEBI:33019"/>
        <dbReference type="ChEBI" id="CHEBI:58048"/>
        <dbReference type="ChEBI" id="CHEBI:58359"/>
        <dbReference type="ChEBI" id="CHEBI:456215"/>
        <dbReference type="EC" id="6.3.5.4"/>
    </reaction>
</comment>
<dbReference type="EMBL" id="BMND01000063">
    <property type="protein sequence ID" value="GGN64448.1"/>
    <property type="molecule type" value="Genomic_DNA"/>
</dbReference>
<evidence type="ECO:0000259" key="5">
    <source>
        <dbReference type="Pfam" id="PF00733"/>
    </source>
</evidence>
<dbReference type="Gene3D" id="3.40.50.620">
    <property type="entry name" value="HUPs"/>
    <property type="match status" value="2"/>
</dbReference>
<dbReference type="PANTHER" id="PTHR43284:SF1">
    <property type="entry name" value="ASPARAGINE SYNTHETASE"/>
    <property type="match status" value="1"/>
</dbReference>
<feature type="domain" description="Asparagine synthetase" evidence="5">
    <location>
        <begin position="208"/>
        <end position="592"/>
    </location>
</feature>
<reference evidence="7" key="1">
    <citation type="journal article" date="2019" name="Int. J. Syst. Evol. Microbiol.">
        <title>The Global Catalogue of Microorganisms (GCM) 10K type strain sequencing project: providing services to taxonomists for standard genome sequencing and annotation.</title>
        <authorList>
            <consortium name="The Broad Institute Genomics Platform"/>
            <consortium name="The Broad Institute Genome Sequencing Center for Infectious Disease"/>
            <person name="Wu L."/>
            <person name="Ma J."/>
        </authorList>
    </citation>
    <scope>NUCLEOTIDE SEQUENCE [LARGE SCALE GENOMIC DNA]</scope>
    <source>
        <strain evidence="7">CGMCC 4.7323</strain>
    </source>
</reference>
<organism evidence="6 7">
    <name type="scientific">Streptomyces kronopolitis</name>
    <dbReference type="NCBI Taxonomy" id="1612435"/>
    <lineage>
        <taxon>Bacteria</taxon>
        <taxon>Bacillati</taxon>
        <taxon>Actinomycetota</taxon>
        <taxon>Actinomycetes</taxon>
        <taxon>Kitasatosporales</taxon>
        <taxon>Streptomycetaceae</taxon>
        <taxon>Streptomyces</taxon>
    </lineage>
</organism>
<evidence type="ECO:0000313" key="7">
    <source>
        <dbReference type="Proteomes" id="UP000600080"/>
    </source>
</evidence>
<dbReference type="InterPro" id="IPR014729">
    <property type="entry name" value="Rossmann-like_a/b/a_fold"/>
</dbReference>
<accession>A0ABQ2K4I4</accession>
<keyword evidence="7" id="KW-1185">Reference proteome</keyword>
<evidence type="ECO:0000256" key="1">
    <source>
        <dbReference type="ARBA" id="ARBA00005187"/>
    </source>
</evidence>
<evidence type="ECO:0000313" key="6">
    <source>
        <dbReference type="EMBL" id="GGN64448.1"/>
    </source>
</evidence>